<proteinExistence type="predicted"/>
<dbReference type="Proteomes" id="UP000027073">
    <property type="component" value="Unassembled WGS sequence"/>
</dbReference>
<feature type="compositionally biased region" description="Low complexity" evidence="1">
    <location>
        <begin position="1"/>
        <end position="22"/>
    </location>
</feature>
<evidence type="ECO:0000256" key="1">
    <source>
        <dbReference type="SAM" id="MobiDB-lite"/>
    </source>
</evidence>
<dbReference type="InParanoid" id="A0A067NEM5"/>
<sequence length="179" mass="19369">MTLENSDLNMSRLSLNSSSSQSEDWDRSLILEDNEPPSTSSSSTTEDAATISESMASSTSTMTPRNSVAFPAESEGTPRRHARESSGGYTLAGKGKRSLSELMRLHAEKGTDCKFSPEEASRVADVLGQWINASSSPYEAEDDFFRSQDDLSSVLSKRASRADLNARPRGQSEGCSRSS</sequence>
<dbReference type="VEuPathDB" id="FungiDB:PLEOSDRAFT_1094916"/>
<feature type="compositionally biased region" description="Low complexity" evidence="1">
    <location>
        <begin position="36"/>
        <end position="63"/>
    </location>
</feature>
<organism evidence="2 3">
    <name type="scientific">Pleurotus ostreatus (strain PC15)</name>
    <name type="common">Oyster mushroom</name>
    <dbReference type="NCBI Taxonomy" id="1137138"/>
    <lineage>
        <taxon>Eukaryota</taxon>
        <taxon>Fungi</taxon>
        <taxon>Dikarya</taxon>
        <taxon>Basidiomycota</taxon>
        <taxon>Agaricomycotina</taxon>
        <taxon>Agaricomycetes</taxon>
        <taxon>Agaricomycetidae</taxon>
        <taxon>Agaricales</taxon>
        <taxon>Pleurotineae</taxon>
        <taxon>Pleurotaceae</taxon>
        <taxon>Pleurotus</taxon>
    </lineage>
</organism>
<protein>
    <submittedName>
        <fullName evidence="2">Uncharacterized protein</fullName>
    </submittedName>
</protein>
<feature type="region of interest" description="Disordered" evidence="1">
    <location>
        <begin position="149"/>
        <end position="179"/>
    </location>
</feature>
<dbReference type="HOGENOM" id="CLU_116380_0_0_1"/>
<feature type="region of interest" description="Disordered" evidence="1">
    <location>
        <begin position="1"/>
        <end position="96"/>
    </location>
</feature>
<evidence type="ECO:0000313" key="3">
    <source>
        <dbReference type="Proteomes" id="UP000027073"/>
    </source>
</evidence>
<dbReference type="EMBL" id="KL198014">
    <property type="protein sequence ID" value="KDQ22231.1"/>
    <property type="molecule type" value="Genomic_DNA"/>
</dbReference>
<reference evidence="3" key="1">
    <citation type="journal article" date="2014" name="Proc. Natl. Acad. Sci. U.S.A.">
        <title>Extensive sampling of basidiomycete genomes demonstrates inadequacy of the white-rot/brown-rot paradigm for wood decay fungi.</title>
        <authorList>
            <person name="Riley R."/>
            <person name="Salamov A.A."/>
            <person name="Brown D.W."/>
            <person name="Nagy L.G."/>
            <person name="Floudas D."/>
            <person name="Held B.W."/>
            <person name="Levasseur A."/>
            <person name="Lombard V."/>
            <person name="Morin E."/>
            <person name="Otillar R."/>
            <person name="Lindquist E.A."/>
            <person name="Sun H."/>
            <person name="LaButti K.M."/>
            <person name="Schmutz J."/>
            <person name="Jabbour D."/>
            <person name="Luo H."/>
            <person name="Baker S.E."/>
            <person name="Pisabarro A.G."/>
            <person name="Walton J.D."/>
            <person name="Blanchette R.A."/>
            <person name="Henrissat B."/>
            <person name="Martin F."/>
            <person name="Cullen D."/>
            <person name="Hibbett D.S."/>
            <person name="Grigoriev I.V."/>
        </authorList>
    </citation>
    <scope>NUCLEOTIDE SEQUENCE [LARGE SCALE GENOMIC DNA]</scope>
    <source>
        <strain evidence="3">PC15</strain>
    </source>
</reference>
<dbReference type="OrthoDB" id="3247268at2759"/>
<dbReference type="AlphaFoldDB" id="A0A067NEM5"/>
<name>A0A067NEM5_PLEO1</name>
<accession>A0A067NEM5</accession>
<gene>
    <name evidence="2" type="ORF">PLEOSDRAFT_1094916</name>
</gene>
<evidence type="ECO:0000313" key="2">
    <source>
        <dbReference type="EMBL" id="KDQ22231.1"/>
    </source>
</evidence>